<dbReference type="EMBL" id="JAKRVX010000003">
    <property type="protein sequence ID" value="MCL9817124.1"/>
    <property type="molecule type" value="Genomic_DNA"/>
</dbReference>
<organism evidence="2 3">
    <name type="scientific">Natronocalculus amylovorans</name>
    <dbReference type="NCBI Taxonomy" id="2917812"/>
    <lineage>
        <taxon>Archaea</taxon>
        <taxon>Methanobacteriati</taxon>
        <taxon>Methanobacteriota</taxon>
        <taxon>Stenosarchaea group</taxon>
        <taxon>Halobacteria</taxon>
        <taxon>Halobacteriales</taxon>
        <taxon>Haloferacaceae</taxon>
        <taxon>Natronocalculus</taxon>
    </lineage>
</organism>
<keyword evidence="1" id="KW-0472">Membrane</keyword>
<evidence type="ECO:0000313" key="3">
    <source>
        <dbReference type="Proteomes" id="UP001203207"/>
    </source>
</evidence>
<dbReference type="AlphaFoldDB" id="A0AAE3KAY2"/>
<name>A0AAE3KAY2_9EURY</name>
<reference evidence="2" key="1">
    <citation type="journal article" date="2022" name="Syst. Appl. Microbiol.">
        <title>Natronocalculus amylovorans gen. nov., sp. nov., and Natranaeroarchaeum aerophilus sp. nov., dominant culturable amylolytic natronoarchaea from hypersaline soda lakes in southwestern Siberia.</title>
        <authorList>
            <person name="Sorokin D.Y."/>
            <person name="Elcheninov A.G."/>
            <person name="Khizhniak T.V."/>
            <person name="Koenen M."/>
            <person name="Bale N.J."/>
            <person name="Damste J.S.S."/>
            <person name="Kublanov I.V."/>
        </authorList>
    </citation>
    <scope>NUCLEOTIDE SEQUENCE</scope>
    <source>
        <strain evidence="2">AArc-St2</strain>
    </source>
</reference>
<evidence type="ECO:0000313" key="2">
    <source>
        <dbReference type="EMBL" id="MCL9817124.1"/>
    </source>
</evidence>
<accession>A0AAE3KAY2</accession>
<dbReference type="RefSeq" id="WP_250584120.1">
    <property type="nucleotide sequence ID" value="NZ_JAKRVX010000003.1"/>
</dbReference>
<evidence type="ECO:0000256" key="1">
    <source>
        <dbReference type="SAM" id="Phobius"/>
    </source>
</evidence>
<keyword evidence="1" id="KW-1133">Transmembrane helix</keyword>
<protein>
    <submittedName>
        <fullName evidence="2">Uncharacterized protein</fullName>
    </submittedName>
</protein>
<keyword evidence="3" id="KW-1185">Reference proteome</keyword>
<dbReference type="Proteomes" id="UP001203207">
    <property type="component" value="Unassembled WGS sequence"/>
</dbReference>
<keyword evidence="1" id="KW-0812">Transmembrane</keyword>
<proteinExistence type="predicted"/>
<comment type="caution">
    <text evidence="2">The sequence shown here is derived from an EMBL/GenBank/DDBJ whole genome shotgun (WGS) entry which is preliminary data.</text>
</comment>
<feature type="transmembrane region" description="Helical" evidence="1">
    <location>
        <begin position="62"/>
        <end position="88"/>
    </location>
</feature>
<gene>
    <name evidence="2" type="ORF">AArcSt2_09230</name>
</gene>
<sequence length="89" mass="9319">MFDILLLLILGLAGAFSGLSIVDPARAFRYENFLQIRSIELTEFGRALQQGGGILGLLIGPAIGYTMIGPIGVVAVLASGLLAIAAYVR</sequence>
<reference evidence="2" key="2">
    <citation type="submission" date="2022-02" db="EMBL/GenBank/DDBJ databases">
        <authorList>
            <person name="Elcheninov A.G."/>
            <person name="Sorokin D.Y."/>
            <person name="Kublanov I.V."/>
        </authorList>
    </citation>
    <scope>NUCLEOTIDE SEQUENCE</scope>
    <source>
        <strain evidence="2">AArc-St2</strain>
    </source>
</reference>